<feature type="transmembrane region" description="Helical" evidence="1">
    <location>
        <begin position="33"/>
        <end position="53"/>
    </location>
</feature>
<evidence type="ECO:0000313" key="3">
    <source>
        <dbReference type="Proteomes" id="UP000093309"/>
    </source>
</evidence>
<keyword evidence="1" id="KW-0812">Transmembrane</keyword>
<sequence length="105" mass="11916">MLTSSKFFAKKTGIVSSTEIGGIYLKTRHRKSLLLVACAMPLLYGNAYILGILKNSNGFSIITKILYKISNPFMKKANLTFFYHIRKYNFSVPENVLIIGDKNYL</sequence>
<name>A0A1C0ZUQ9_9BACL</name>
<gene>
    <name evidence="2" type="ORF">A8709_28315</name>
</gene>
<reference evidence="3" key="1">
    <citation type="submission" date="2016-05" db="EMBL/GenBank/DDBJ databases">
        <title>Paenibacillus oryzae. sp. nov., isolated from the rice root.</title>
        <authorList>
            <person name="Zhang J."/>
            <person name="Zhang X."/>
        </authorList>
    </citation>
    <scope>NUCLEOTIDE SEQUENCE [LARGE SCALE GENOMIC DNA]</scope>
    <source>
        <strain evidence="3">KCTC13222</strain>
    </source>
</reference>
<accession>A0A1C0ZUQ9</accession>
<keyword evidence="1" id="KW-1133">Transmembrane helix</keyword>
<keyword evidence="3" id="KW-1185">Reference proteome</keyword>
<evidence type="ECO:0000313" key="2">
    <source>
        <dbReference type="EMBL" id="OCT11778.1"/>
    </source>
</evidence>
<proteinExistence type="predicted"/>
<evidence type="ECO:0000256" key="1">
    <source>
        <dbReference type="SAM" id="Phobius"/>
    </source>
</evidence>
<dbReference type="AlphaFoldDB" id="A0A1C0ZUQ9"/>
<dbReference type="EMBL" id="LYPC01000027">
    <property type="protein sequence ID" value="OCT11778.1"/>
    <property type="molecule type" value="Genomic_DNA"/>
</dbReference>
<dbReference type="Proteomes" id="UP000093309">
    <property type="component" value="Unassembled WGS sequence"/>
</dbReference>
<organism evidence="2 3">
    <name type="scientific">Paenibacillus pectinilyticus</name>
    <dbReference type="NCBI Taxonomy" id="512399"/>
    <lineage>
        <taxon>Bacteria</taxon>
        <taxon>Bacillati</taxon>
        <taxon>Bacillota</taxon>
        <taxon>Bacilli</taxon>
        <taxon>Bacillales</taxon>
        <taxon>Paenibacillaceae</taxon>
        <taxon>Paenibacillus</taxon>
    </lineage>
</organism>
<dbReference type="STRING" id="512399.A8709_28315"/>
<protein>
    <submittedName>
        <fullName evidence="2">Uncharacterized protein</fullName>
    </submittedName>
</protein>
<keyword evidence="1" id="KW-0472">Membrane</keyword>
<comment type="caution">
    <text evidence="2">The sequence shown here is derived from an EMBL/GenBank/DDBJ whole genome shotgun (WGS) entry which is preliminary data.</text>
</comment>